<feature type="domain" description="von Hippel-Lindau disease tumour suppressor beta" evidence="2">
    <location>
        <begin position="10"/>
        <end position="90"/>
    </location>
</feature>
<dbReference type="Gene3D" id="2.60.40.780">
    <property type="entry name" value="von Hippel-Lindau disease tumour suppressor, beta domain"/>
    <property type="match status" value="1"/>
</dbReference>
<keyword evidence="3" id="KW-1185">Reference proteome</keyword>
<dbReference type="CDD" id="cd05468">
    <property type="entry name" value="pVHL"/>
    <property type="match status" value="1"/>
</dbReference>
<name>A0ABM0GMQ2_SACKO</name>
<evidence type="ECO:0000256" key="1">
    <source>
        <dbReference type="ARBA" id="ARBA00010057"/>
    </source>
</evidence>
<proteinExistence type="inferred from homology"/>
<dbReference type="GeneID" id="100366296"/>
<dbReference type="InterPro" id="IPR036208">
    <property type="entry name" value="VHL_sf"/>
</dbReference>
<gene>
    <name evidence="4" type="primary">LOC100366296</name>
</gene>
<dbReference type="InterPro" id="IPR037139">
    <property type="entry name" value="VHL_alpha_dom_sf"/>
</dbReference>
<evidence type="ECO:0000313" key="3">
    <source>
        <dbReference type="Proteomes" id="UP000694865"/>
    </source>
</evidence>
<dbReference type="RefSeq" id="XP_002733319.1">
    <property type="nucleotide sequence ID" value="XM_002733273.2"/>
</dbReference>
<evidence type="ECO:0000259" key="2">
    <source>
        <dbReference type="Pfam" id="PF01847"/>
    </source>
</evidence>
<reference evidence="4" key="1">
    <citation type="submission" date="2025-08" db="UniProtKB">
        <authorList>
            <consortium name="RefSeq"/>
        </authorList>
    </citation>
    <scope>IDENTIFICATION</scope>
    <source>
        <tissue evidence="4">Testes</tissue>
    </source>
</reference>
<organism evidence="3 4">
    <name type="scientific">Saccoglossus kowalevskii</name>
    <name type="common">Acorn worm</name>
    <dbReference type="NCBI Taxonomy" id="10224"/>
    <lineage>
        <taxon>Eukaryota</taxon>
        <taxon>Metazoa</taxon>
        <taxon>Hemichordata</taxon>
        <taxon>Enteropneusta</taxon>
        <taxon>Harrimaniidae</taxon>
        <taxon>Saccoglossus</taxon>
    </lineage>
</organism>
<dbReference type="Proteomes" id="UP000694865">
    <property type="component" value="Unplaced"/>
</dbReference>
<protein>
    <submittedName>
        <fullName evidence="4">von Hippel-Lindau disease tumor suppressor-like</fullName>
    </submittedName>
</protein>
<comment type="similarity">
    <text evidence="1">Belongs to the VHL family.</text>
</comment>
<evidence type="ECO:0000313" key="4">
    <source>
        <dbReference type="RefSeq" id="XP_002733319.1"/>
    </source>
</evidence>
<dbReference type="SUPFAM" id="SSF49468">
    <property type="entry name" value="VHL"/>
    <property type="match status" value="1"/>
</dbReference>
<accession>A0ABM0GMQ2</accession>
<dbReference type="Gene3D" id="1.10.750.10">
    <property type="entry name" value="von Hippel-Lindau disease tumour suppressor, alpha domain"/>
    <property type="match status" value="1"/>
</dbReference>
<dbReference type="InterPro" id="IPR037140">
    <property type="entry name" value="VHL_beta_dom_sf"/>
</dbReference>
<dbReference type="InterPro" id="IPR024053">
    <property type="entry name" value="VHL_beta_dom"/>
</dbReference>
<dbReference type="Pfam" id="PF01847">
    <property type="entry name" value="VHL"/>
    <property type="match status" value="1"/>
</dbReference>
<sequence length="171" mass="20108">MPDDRWMPRLKSKISQERAFVRFLNRSTRIVDVFWINFRGQRVNYVRNTAGLCPGQYFEVNTFAGHPWIFRDRETNDKLQCGSQGQEVYFPVGWNGEFPPSRTNVLIDVPVYSLVERSMQIIRKIVCKKDIEDLEIPKPLKHQLLHPDDLPVWYPDENPECVLAEEDNDQG</sequence>
<dbReference type="InterPro" id="IPR022772">
    <property type="entry name" value="VHL_tumour_suppress_b/a_dom"/>
</dbReference>